<dbReference type="EMBL" id="LR746267">
    <property type="protein sequence ID" value="CAA7394014.1"/>
    <property type="molecule type" value="Genomic_DNA"/>
</dbReference>
<dbReference type="GO" id="GO:0006869">
    <property type="term" value="P:lipid transport"/>
    <property type="evidence" value="ECO:0007669"/>
    <property type="project" value="InterPro"/>
</dbReference>
<feature type="chain" id="PRO_5045019928" evidence="1">
    <location>
        <begin position="27"/>
        <end position="84"/>
    </location>
</feature>
<dbReference type="Gene3D" id="1.10.110.10">
    <property type="entry name" value="Plant lipid-transfer and hydrophobic proteins"/>
    <property type="match status" value="1"/>
</dbReference>
<name>A0A7I8IJ19_SPIIN</name>
<organism evidence="2">
    <name type="scientific">Spirodela intermedia</name>
    <name type="common">Intermediate duckweed</name>
    <dbReference type="NCBI Taxonomy" id="51605"/>
    <lineage>
        <taxon>Eukaryota</taxon>
        <taxon>Viridiplantae</taxon>
        <taxon>Streptophyta</taxon>
        <taxon>Embryophyta</taxon>
        <taxon>Tracheophyta</taxon>
        <taxon>Spermatophyta</taxon>
        <taxon>Magnoliopsida</taxon>
        <taxon>Liliopsida</taxon>
        <taxon>Araceae</taxon>
        <taxon>Lemnoideae</taxon>
        <taxon>Spirodela</taxon>
    </lineage>
</organism>
<evidence type="ECO:0000256" key="1">
    <source>
        <dbReference type="SAM" id="SignalP"/>
    </source>
</evidence>
<dbReference type="GO" id="GO:0008289">
    <property type="term" value="F:lipid binding"/>
    <property type="evidence" value="ECO:0007669"/>
    <property type="project" value="InterPro"/>
</dbReference>
<dbReference type="PRINTS" id="PR00382">
    <property type="entry name" value="LIPIDTRNSFER"/>
</dbReference>
<protein>
    <submittedName>
        <fullName evidence="2">Uncharacterized protein</fullName>
    </submittedName>
</protein>
<feature type="signal peptide" evidence="1">
    <location>
        <begin position="1"/>
        <end position="26"/>
    </location>
</feature>
<keyword evidence="1" id="KW-0732">Signal</keyword>
<dbReference type="OrthoDB" id="649864at2759"/>
<keyword evidence="4" id="KW-1185">Reference proteome</keyword>
<dbReference type="AlphaFoldDB" id="A0A7I8IJ19"/>
<sequence length="84" mass="9021">MSKVFFLVFVLSALVEVHFSLKPASAISCLDIDLALQQCRLACGCVEDAAAHVHGLNDEAKVTLPAKCNTSLPYPISTNLDCNQ</sequence>
<evidence type="ECO:0000313" key="3">
    <source>
        <dbReference type="EMBL" id="CAA7394014.1"/>
    </source>
</evidence>
<dbReference type="Proteomes" id="UP000663760">
    <property type="component" value="Chromosome 4"/>
</dbReference>
<dbReference type="SUPFAM" id="SSF47699">
    <property type="entry name" value="Bifunctional inhibitor/lipid-transfer protein/seed storage 2S albumin"/>
    <property type="match status" value="1"/>
</dbReference>
<reference evidence="2" key="1">
    <citation type="submission" date="2019-12" db="EMBL/GenBank/DDBJ databases">
        <authorList>
            <person name="Scholz U."/>
            <person name="Mascher M."/>
            <person name="Fiebig A."/>
        </authorList>
    </citation>
    <scope>NUCLEOTIDE SEQUENCE</scope>
</reference>
<accession>A0A7I8IJ19</accession>
<evidence type="ECO:0000313" key="4">
    <source>
        <dbReference type="Proteomes" id="UP000663760"/>
    </source>
</evidence>
<dbReference type="EMBL" id="LR743591">
    <property type="protein sequence ID" value="CAA2618170.1"/>
    <property type="molecule type" value="Genomic_DNA"/>
</dbReference>
<dbReference type="InterPro" id="IPR000528">
    <property type="entry name" value="Plant_nsLTP"/>
</dbReference>
<dbReference type="InterPro" id="IPR036312">
    <property type="entry name" value="Bifun_inhib/LTP/seed_sf"/>
</dbReference>
<evidence type="ECO:0000313" key="2">
    <source>
        <dbReference type="EMBL" id="CAA2618170.1"/>
    </source>
</evidence>
<gene>
    <name evidence="2" type="ORF">SI7747_04004337</name>
    <name evidence="3" type="ORF">SI8410_04004675</name>
</gene>
<proteinExistence type="predicted"/>